<dbReference type="NCBIfam" id="NF040566">
    <property type="entry name" value="SCO2522_fam"/>
    <property type="match status" value="1"/>
</dbReference>
<dbReference type="Proteomes" id="UP000198802">
    <property type="component" value="Unassembled WGS sequence"/>
</dbReference>
<dbReference type="EMBL" id="FAOZ01000004">
    <property type="protein sequence ID" value="CUU55223.1"/>
    <property type="molecule type" value="Genomic_DNA"/>
</dbReference>
<reference evidence="2" key="1">
    <citation type="submission" date="2015-11" db="EMBL/GenBank/DDBJ databases">
        <authorList>
            <person name="Varghese N."/>
        </authorList>
    </citation>
    <scope>NUCLEOTIDE SEQUENCE [LARGE SCALE GENOMIC DNA]</scope>
    <source>
        <strain evidence="2">DSM 45899</strain>
    </source>
</reference>
<dbReference type="RefSeq" id="WP_226931135.1">
    <property type="nucleotide sequence ID" value="NZ_FAOZ01000004.1"/>
</dbReference>
<name>A0A0S4QI79_9ACTN</name>
<protein>
    <submittedName>
        <fullName evidence="1">Uncharacterized protein</fullName>
    </submittedName>
</protein>
<evidence type="ECO:0000313" key="1">
    <source>
        <dbReference type="EMBL" id="CUU55223.1"/>
    </source>
</evidence>
<sequence>MTIYGKGSETVEWVSVEAASAVARAVFQETSAVERTVDVPLSHLSVELGHFYPEDFRDQGVTLSRQFRRIAPWAERSRLASLAGLELDSPRIATCLLVDDYSEQEAMPPPATVVPELLAAAAASSLTIDYIARESACAENGVTPLAQMIETMLVPDPSYGTNGARPPVHESGWLCNGSRSSGTVGTPAMGKPQIWRPPTENASRRHSIFLDVELRSEYLQAETRWSCSFLAAVWQLLRLGLVRARGESVVQPVPVDPVDLPERWSEFPAIGQMRRQAPPFCAYRTFSILDTAYLPVEHAVRVILGQLGIDQAASVSSIRRAANEGVVLPAAPADRVSYLFLGL</sequence>
<keyword evidence="2" id="KW-1185">Reference proteome</keyword>
<proteinExistence type="predicted"/>
<dbReference type="InterPro" id="IPR049747">
    <property type="entry name" value="SCO2522-like"/>
</dbReference>
<organism evidence="1 2">
    <name type="scientific">Parafrankia irregularis</name>
    <dbReference type="NCBI Taxonomy" id="795642"/>
    <lineage>
        <taxon>Bacteria</taxon>
        <taxon>Bacillati</taxon>
        <taxon>Actinomycetota</taxon>
        <taxon>Actinomycetes</taxon>
        <taxon>Frankiales</taxon>
        <taxon>Frankiaceae</taxon>
        <taxon>Parafrankia</taxon>
    </lineage>
</organism>
<dbReference type="AlphaFoldDB" id="A0A0S4QI79"/>
<accession>A0A0S4QI79</accession>
<evidence type="ECO:0000313" key="2">
    <source>
        <dbReference type="Proteomes" id="UP000198802"/>
    </source>
</evidence>
<gene>
    <name evidence="1" type="ORF">Ga0074812_104304</name>
</gene>